<protein>
    <submittedName>
        <fullName evidence="8">TROVE domain-containing protein</fullName>
    </submittedName>
</protein>
<dbReference type="InterPro" id="IPR008858">
    <property type="entry name" value="TROVE_dom"/>
</dbReference>
<evidence type="ECO:0000256" key="2">
    <source>
        <dbReference type="ARBA" id="ARBA00007814"/>
    </source>
</evidence>
<comment type="similarity">
    <text evidence="2">Belongs to the Ro 60 kDa family.</text>
</comment>
<evidence type="ECO:0000256" key="6">
    <source>
        <dbReference type="ARBA" id="ARBA00023274"/>
    </source>
</evidence>
<dbReference type="InterPro" id="IPR040322">
    <property type="entry name" value="TROVE2"/>
</dbReference>
<keyword evidence="4" id="KW-0479">Metal-binding</keyword>
<keyword evidence="6" id="KW-0687">Ribonucleoprotein</keyword>
<dbReference type="SUPFAM" id="SSF53300">
    <property type="entry name" value="vWA-like"/>
    <property type="match status" value="1"/>
</dbReference>
<sequence>MATLNRILKIFTHEGAPASRIDALAQLERSVMSCLLWEAEFYEGGQAIGRRIADLVKQVPAEDVARVAIRAKEDMRLRQVPLLLARELMRTKEGRAVAKDVLPRVIVRPDDITEFLAIYWKDEKDEPLAKQVKRHVGESFRKFDEYQLAKYNGGRKAVTLRDAIRITRPKPKDEAQATLWKRLVKGELATPDTWEVELSKGGDKKASWQRLLAEGKLGGLAMLRNLRNMTQAGVDAESIRQGLRELKVGRLLPINFIAAARHNSKFEPELEAKYFECFAGRGTLKEETIILVDVSGSMDQPLSGKSEMRRLDVACSLAMIGREMFESLRVFTFSTDLVEAPARRGFALRDAIVGSQPHGGTALGRALQALPKRDRLIVITDEQSHDPAPQLKGYLINVASHKNGVGYGSWVHIDGWSDKVLDYIATYEANAAG</sequence>
<evidence type="ECO:0000256" key="5">
    <source>
        <dbReference type="ARBA" id="ARBA00022884"/>
    </source>
</evidence>
<keyword evidence="5" id="KW-0694">RNA-binding</keyword>
<keyword evidence="3" id="KW-0963">Cytoplasm</keyword>
<evidence type="ECO:0000313" key="9">
    <source>
        <dbReference type="Proteomes" id="UP001216907"/>
    </source>
</evidence>
<dbReference type="Pfam" id="PF05731">
    <property type="entry name" value="TROVE"/>
    <property type="match status" value="1"/>
</dbReference>
<evidence type="ECO:0000256" key="1">
    <source>
        <dbReference type="ARBA" id="ARBA00004496"/>
    </source>
</evidence>
<reference evidence="8 9" key="1">
    <citation type="submission" date="2023-03" db="EMBL/GenBank/DDBJ databases">
        <title>Paludisphaera mucosa sp. nov. a novel planctomycete from northern fen.</title>
        <authorList>
            <person name="Ivanova A."/>
        </authorList>
    </citation>
    <scope>NUCLEOTIDE SEQUENCE [LARGE SCALE GENOMIC DNA]</scope>
    <source>
        <strain evidence="8 9">Pla2</strain>
    </source>
</reference>
<dbReference type="InterPro" id="IPR036465">
    <property type="entry name" value="vWFA_dom_sf"/>
</dbReference>
<name>A0ABT6F422_9BACT</name>
<dbReference type="RefSeq" id="WP_277858610.1">
    <property type="nucleotide sequence ID" value="NZ_JARRAG010000001.1"/>
</dbReference>
<evidence type="ECO:0000259" key="7">
    <source>
        <dbReference type="PROSITE" id="PS50988"/>
    </source>
</evidence>
<keyword evidence="9" id="KW-1185">Reference proteome</keyword>
<feature type="domain" description="TROVE" evidence="7">
    <location>
        <begin position="10"/>
        <end position="304"/>
    </location>
</feature>
<dbReference type="Gene3D" id="3.40.50.410">
    <property type="entry name" value="von Willebrand factor, type A domain"/>
    <property type="match status" value="1"/>
</dbReference>
<dbReference type="SUPFAM" id="SSF140864">
    <property type="entry name" value="TROVE domain-like"/>
    <property type="match status" value="1"/>
</dbReference>
<organism evidence="8 9">
    <name type="scientific">Paludisphaera mucosa</name>
    <dbReference type="NCBI Taxonomy" id="3030827"/>
    <lineage>
        <taxon>Bacteria</taxon>
        <taxon>Pseudomonadati</taxon>
        <taxon>Planctomycetota</taxon>
        <taxon>Planctomycetia</taxon>
        <taxon>Isosphaerales</taxon>
        <taxon>Isosphaeraceae</taxon>
        <taxon>Paludisphaera</taxon>
    </lineage>
</organism>
<accession>A0ABT6F422</accession>
<proteinExistence type="inferred from homology"/>
<comment type="subcellular location">
    <subcellularLocation>
        <location evidence="1">Cytoplasm</location>
    </subcellularLocation>
</comment>
<evidence type="ECO:0000313" key="8">
    <source>
        <dbReference type="EMBL" id="MDG3002246.1"/>
    </source>
</evidence>
<dbReference type="InterPro" id="IPR037214">
    <property type="entry name" value="TROVE_dom_sf"/>
</dbReference>
<dbReference type="Proteomes" id="UP001216907">
    <property type="component" value="Unassembled WGS sequence"/>
</dbReference>
<evidence type="ECO:0000256" key="4">
    <source>
        <dbReference type="ARBA" id="ARBA00022723"/>
    </source>
</evidence>
<comment type="caution">
    <text evidence="8">The sequence shown here is derived from an EMBL/GenBank/DDBJ whole genome shotgun (WGS) entry which is preliminary data.</text>
</comment>
<evidence type="ECO:0000256" key="3">
    <source>
        <dbReference type="ARBA" id="ARBA00022490"/>
    </source>
</evidence>
<dbReference type="PANTHER" id="PTHR14202:SF0">
    <property type="entry name" value="RNA-BINDING PROTEIN RO60"/>
    <property type="match status" value="1"/>
</dbReference>
<dbReference type="PANTHER" id="PTHR14202">
    <property type="entry name" value="60 KDA RIBONUCLEOPROTEIN SSA/RO"/>
    <property type="match status" value="1"/>
</dbReference>
<dbReference type="EMBL" id="JARRAG010000001">
    <property type="protein sequence ID" value="MDG3002246.1"/>
    <property type="molecule type" value="Genomic_DNA"/>
</dbReference>
<dbReference type="PROSITE" id="PS50988">
    <property type="entry name" value="TROVE"/>
    <property type="match status" value="1"/>
</dbReference>
<gene>
    <name evidence="8" type="ORF">PZE19_00450</name>
</gene>